<organism evidence="1 2">
    <name type="scientific">Durusdinium trenchii</name>
    <dbReference type="NCBI Taxonomy" id="1381693"/>
    <lineage>
        <taxon>Eukaryota</taxon>
        <taxon>Sar</taxon>
        <taxon>Alveolata</taxon>
        <taxon>Dinophyceae</taxon>
        <taxon>Suessiales</taxon>
        <taxon>Symbiodiniaceae</taxon>
        <taxon>Durusdinium</taxon>
    </lineage>
</organism>
<protein>
    <submittedName>
        <fullName evidence="1">Uncharacterized protein</fullName>
    </submittedName>
</protein>
<dbReference type="Proteomes" id="UP001642464">
    <property type="component" value="Unassembled WGS sequence"/>
</dbReference>
<feature type="non-terminal residue" evidence="1">
    <location>
        <position position="1"/>
    </location>
</feature>
<accession>A0ABP0RP69</accession>
<feature type="non-terminal residue" evidence="1">
    <location>
        <position position="91"/>
    </location>
</feature>
<evidence type="ECO:0000313" key="1">
    <source>
        <dbReference type="EMBL" id="CAK9101305.1"/>
    </source>
</evidence>
<comment type="caution">
    <text evidence="1">The sequence shown here is derived from an EMBL/GenBank/DDBJ whole genome shotgun (WGS) entry which is preliminary data.</text>
</comment>
<gene>
    <name evidence="1" type="ORF">SCF082_LOCUS47378</name>
</gene>
<keyword evidence="2" id="KW-1185">Reference proteome</keyword>
<evidence type="ECO:0000313" key="2">
    <source>
        <dbReference type="Proteomes" id="UP001642464"/>
    </source>
</evidence>
<proteinExistence type="predicted"/>
<sequence>WAEEVAAATFKQIENNIEGDLQALTEHFTFVQAHANRQGSLDMKYLSTRYERGVKKVEEFMTDHQRYVHCASLADALVDFMRSLNEKPMTD</sequence>
<dbReference type="EMBL" id="CAXAMM010041801">
    <property type="protein sequence ID" value="CAK9101305.1"/>
    <property type="molecule type" value="Genomic_DNA"/>
</dbReference>
<reference evidence="1 2" key="1">
    <citation type="submission" date="2024-02" db="EMBL/GenBank/DDBJ databases">
        <authorList>
            <person name="Chen Y."/>
            <person name="Shah S."/>
            <person name="Dougan E. K."/>
            <person name="Thang M."/>
            <person name="Chan C."/>
        </authorList>
    </citation>
    <scope>NUCLEOTIDE SEQUENCE [LARGE SCALE GENOMIC DNA]</scope>
</reference>
<name>A0ABP0RP69_9DINO</name>